<dbReference type="GO" id="GO:0016787">
    <property type="term" value="F:hydrolase activity"/>
    <property type="evidence" value="ECO:0007669"/>
    <property type="project" value="UniProtKB-ARBA"/>
</dbReference>
<evidence type="ECO:0000256" key="1">
    <source>
        <dbReference type="SAM" id="SignalP"/>
    </source>
</evidence>
<sequence>MVRAALLAFVLPAALGATPVLAEPVLMISIDGLRPADVIEAEQRGLKVPNLRKFLVEGAYATGVKGVLPTVTYPSHTTLLTGASPARHGIVSNTTFDPLQINYQGWYWYASDIKLPTLWSSAGAAGLKVANVHWPVSVGATGVTWNLPQIWRSGHADDAKLLTALATPGLVGQLETATGEPYAAGIDESIEGDEKRGRFAAKLIELDRPDFATVYLTALDHEQHGKGPDTPEAHAVLERIDAIVGRLVATEQRVQTDGAIAIVSDHGFEAVTRETNFFRPFLDAGLVRLDASGKIASWDAMPWITGGSVAVVLAHPEDKAMEAKVRALLEQLKADPAAGIHAIAGRDEIAAMGGNPQASFFVDMDEDATAGGSATAPLTGPASVKGSHGYFPQVPALRSTFLIVGKGVPAGRSLGEIDMRAIAPTLAKLLGVKLDGAELPPLAL</sequence>
<organism evidence="2 3">
    <name type="scientific">Candidatus Andeanibacterium colombiense</name>
    <dbReference type="NCBI Taxonomy" id="3121345"/>
    <lineage>
        <taxon>Bacteria</taxon>
        <taxon>Pseudomonadati</taxon>
        <taxon>Pseudomonadota</taxon>
        <taxon>Alphaproteobacteria</taxon>
        <taxon>Sphingomonadales</taxon>
        <taxon>Sphingomonadaceae</taxon>
        <taxon>Candidatus Andeanibacterium</taxon>
    </lineage>
</organism>
<dbReference type="InterPro" id="IPR017850">
    <property type="entry name" value="Alkaline_phosphatase_core_sf"/>
</dbReference>
<proteinExistence type="predicted"/>
<protein>
    <submittedName>
        <fullName evidence="2">Ectonucleotide pyrophosphatase/phosphodiesterase</fullName>
    </submittedName>
</protein>
<dbReference type="InterPro" id="IPR002591">
    <property type="entry name" value="Phosphodiest/P_Trfase"/>
</dbReference>
<dbReference type="CDD" id="cd16018">
    <property type="entry name" value="Enpp"/>
    <property type="match status" value="1"/>
</dbReference>
<dbReference type="EMBL" id="CP119316">
    <property type="protein sequence ID" value="WEK48375.1"/>
    <property type="molecule type" value="Genomic_DNA"/>
</dbReference>
<dbReference type="AlphaFoldDB" id="A0AAJ5X5V1"/>
<feature type="signal peptide" evidence="1">
    <location>
        <begin position="1"/>
        <end position="22"/>
    </location>
</feature>
<keyword evidence="1" id="KW-0732">Signal</keyword>
<reference evidence="2" key="1">
    <citation type="submission" date="2023-03" db="EMBL/GenBank/DDBJ databases">
        <title>Andean soil-derived lignocellulolytic bacterial consortium as a source of novel taxa and putative plastic-active enzymes.</title>
        <authorList>
            <person name="Diaz-Garcia L."/>
            <person name="Chuvochina M."/>
            <person name="Feuerriegel G."/>
            <person name="Bunk B."/>
            <person name="Sproer C."/>
            <person name="Streit W.R."/>
            <person name="Rodriguez L.M."/>
            <person name="Overmann J."/>
            <person name="Jimenez D.J."/>
        </authorList>
    </citation>
    <scope>NUCLEOTIDE SEQUENCE</scope>
    <source>
        <strain evidence="2">MAG 26</strain>
    </source>
</reference>
<evidence type="ECO:0000313" key="2">
    <source>
        <dbReference type="EMBL" id="WEK48375.1"/>
    </source>
</evidence>
<name>A0AAJ5X5V1_9SPHN</name>
<feature type="chain" id="PRO_5042530048" evidence="1">
    <location>
        <begin position="23"/>
        <end position="444"/>
    </location>
</feature>
<dbReference type="PANTHER" id="PTHR10151">
    <property type="entry name" value="ECTONUCLEOTIDE PYROPHOSPHATASE/PHOSPHODIESTERASE"/>
    <property type="match status" value="1"/>
</dbReference>
<evidence type="ECO:0000313" key="3">
    <source>
        <dbReference type="Proteomes" id="UP001218362"/>
    </source>
</evidence>
<dbReference type="PANTHER" id="PTHR10151:SF120">
    <property type="entry name" value="BIS(5'-ADENOSYL)-TRIPHOSPHATASE"/>
    <property type="match status" value="1"/>
</dbReference>
<dbReference type="SUPFAM" id="SSF53649">
    <property type="entry name" value="Alkaline phosphatase-like"/>
    <property type="match status" value="1"/>
</dbReference>
<dbReference type="Gene3D" id="3.40.720.10">
    <property type="entry name" value="Alkaline Phosphatase, subunit A"/>
    <property type="match status" value="1"/>
</dbReference>
<accession>A0AAJ5X5V1</accession>
<dbReference type="Proteomes" id="UP001218362">
    <property type="component" value="Chromosome"/>
</dbReference>
<dbReference type="Pfam" id="PF01663">
    <property type="entry name" value="Phosphodiest"/>
    <property type="match status" value="1"/>
</dbReference>
<gene>
    <name evidence="2" type="ORF">P0Y56_00835</name>
</gene>
<dbReference type="KEGG" id="acob:P0Y56_00835"/>